<proteinExistence type="predicted"/>
<dbReference type="Proteomes" id="UP001597474">
    <property type="component" value="Unassembled WGS sequence"/>
</dbReference>
<dbReference type="InterPro" id="IPR000086">
    <property type="entry name" value="NUDIX_hydrolase_dom"/>
</dbReference>
<dbReference type="SUPFAM" id="SSF55811">
    <property type="entry name" value="Nudix"/>
    <property type="match status" value="1"/>
</dbReference>
<comment type="caution">
    <text evidence="2">The sequence shown here is derived from an EMBL/GenBank/DDBJ whole genome shotgun (WGS) entry which is preliminary data.</text>
</comment>
<accession>A0ABW5U1V0</accession>
<dbReference type="CDD" id="cd04682">
    <property type="entry name" value="NUDIX_Hydrolase"/>
    <property type="match status" value="1"/>
</dbReference>
<dbReference type="Gene3D" id="3.90.79.10">
    <property type="entry name" value="Nucleoside Triphosphate Pyrophosphohydrolase"/>
    <property type="match status" value="1"/>
</dbReference>
<dbReference type="Pfam" id="PF00293">
    <property type="entry name" value="NUDIX"/>
    <property type="match status" value="1"/>
</dbReference>
<dbReference type="PROSITE" id="PS51462">
    <property type="entry name" value="NUDIX"/>
    <property type="match status" value="1"/>
</dbReference>
<reference evidence="3" key="1">
    <citation type="journal article" date="2019" name="Int. J. Syst. Evol. Microbiol.">
        <title>The Global Catalogue of Microorganisms (GCM) 10K type strain sequencing project: providing services to taxonomists for standard genome sequencing and annotation.</title>
        <authorList>
            <consortium name="The Broad Institute Genomics Platform"/>
            <consortium name="The Broad Institute Genome Sequencing Center for Infectious Disease"/>
            <person name="Wu L."/>
            <person name="Ma J."/>
        </authorList>
    </citation>
    <scope>NUCLEOTIDE SEQUENCE [LARGE SCALE GENOMIC DNA]</scope>
    <source>
        <strain evidence="3">TISTR 2562</strain>
    </source>
</reference>
<organism evidence="2 3">
    <name type="scientific">Sulfitobacter aestuarii</name>
    <dbReference type="NCBI Taxonomy" id="2161676"/>
    <lineage>
        <taxon>Bacteria</taxon>
        <taxon>Pseudomonadati</taxon>
        <taxon>Pseudomonadota</taxon>
        <taxon>Alphaproteobacteria</taxon>
        <taxon>Rhodobacterales</taxon>
        <taxon>Roseobacteraceae</taxon>
        <taxon>Sulfitobacter</taxon>
    </lineage>
</organism>
<dbReference type="InterPro" id="IPR015797">
    <property type="entry name" value="NUDIX_hydrolase-like_dom_sf"/>
</dbReference>
<protein>
    <submittedName>
        <fullName evidence="2">NUDIX hydrolase</fullName>
    </submittedName>
</protein>
<evidence type="ECO:0000313" key="3">
    <source>
        <dbReference type="Proteomes" id="UP001597474"/>
    </source>
</evidence>
<dbReference type="EMBL" id="JBHUMP010000006">
    <property type="protein sequence ID" value="MFD2739765.1"/>
    <property type="molecule type" value="Genomic_DNA"/>
</dbReference>
<keyword evidence="2" id="KW-0378">Hydrolase</keyword>
<evidence type="ECO:0000259" key="1">
    <source>
        <dbReference type="PROSITE" id="PS51462"/>
    </source>
</evidence>
<sequence>MDYEGAKLALYLGPKLAVILRDTDPALPFPDHWDLPGGGREGEEAPLTCALRECREELGLDVPPEAVIWGRRFDENGQGKYFYVAHLAADAAEQVVFGNEGQRWALMDETAFLSHPRAVPAFQSRLRTYLAERDAAEMSRKCPPACVSGGR</sequence>
<dbReference type="GO" id="GO:0016787">
    <property type="term" value="F:hydrolase activity"/>
    <property type="evidence" value="ECO:0007669"/>
    <property type="project" value="UniProtKB-KW"/>
</dbReference>
<name>A0ABW5U1V0_9RHOB</name>
<keyword evidence="3" id="KW-1185">Reference proteome</keyword>
<dbReference type="RefSeq" id="WP_386373674.1">
    <property type="nucleotide sequence ID" value="NZ_JBHUMP010000006.1"/>
</dbReference>
<gene>
    <name evidence="2" type="ORF">ACFSUD_09310</name>
</gene>
<evidence type="ECO:0000313" key="2">
    <source>
        <dbReference type="EMBL" id="MFD2739765.1"/>
    </source>
</evidence>
<feature type="domain" description="Nudix hydrolase" evidence="1">
    <location>
        <begin position="1"/>
        <end position="132"/>
    </location>
</feature>